<gene>
    <name evidence="2" type="ORF">DASC09_014070</name>
</gene>
<feature type="signal peptide" evidence="1">
    <location>
        <begin position="1"/>
        <end position="16"/>
    </location>
</feature>
<evidence type="ECO:0000313" key="2">
    <source>
        <dbReference type="EMBL" id="GMM34082.1"/>
    </source>
</evidence>
<proteinExistence type="predicted"/>
<feature type="chain" id="PRO_5043450608" evidence="1">
    <location>
        <begin position="17"/>
        <end position="256"/>
    </location>
</feature>
<accession>A0AAV5QHL1</accession>
<name>A0AAV5QHL1_9ASCO</name>
<dbReference type="Proteomes" id="UP001360560">
    <property type="component" value="Unassembled WGS sequence"/>
</dbReference>
<protein>
    <submittedName>
        <fullName evidence="2">Uncharacterized protein</fullName>
    </submittedName>
</protein>
<keyword evidence="3" id="KW-1185">Reference proteome</keyword>
<sequence>MLFLLQALSLLSLAAATSSKGYSWLETVANLTVSSVSIDSGDSQHIVITNTSNLNQPSDQFIYQNNEGNQHFSNPKNLTIIPYFTYGVNVTSVYLNQSIMPQISSFGHYIDSTNHSGDVVIYDNKQVTINLTSTPDELAIKTPIPLAKIVAGQLCAAAEHNLPNDIVFIQWGDLHLRFSFSSTGLKTFTQEQVEIIENVFESFFLIHEVFGSIPGIVLNNFDGAGNHAYVTFGSSESEFYNIWVVDEETYARVALK</sequence>
<evidence type="ECO:0000256" key="1">
    <source>
        <dbReference type="SAM" id="SignalP"/>
    </source>
</evidence>
<dbReference type="AlphaFoldDB" id="A0AAV5QHL1"/>
<keyword evidence="1" id="KW-0732">Signal</keyword>
<evidence type="ECO:0000313" key="3">
    <source>
        <dbReference type="Proteomes" id="UP001360560"/>
    </source>
</evidence>
<dbReference type="RefSeq" id="XP_064851082.1">
    <property type="nucleotide sequence ID" value="XM_064995010.1"/>
</dbReference>
<comment type="caution">
    <text evidence="2">The sequence shown here is derived from an EMBL/GenBank/DDBJ whole genome shotgun (WGS) entry which is preliminary data.</text>
</comment>
<dbReference type="EMBL" id="BTFZ01000002">
    <property type="protein sequence ID" value="GMM34082.1"/>
    <property type="molecule type" value="Genomic_DNA"/>
</dbReference>
<reference evidence="2 3" key="1">
    <citation type="journal article" date="2023" name="Elife">
        <title>Identification of key yeast species and microbe-microbe interactions impacting larval growth of Drosophila in the wild.</title>
        <authorList>
            <person name="Mure A."/>
            <person name="Sugiura Y."/>
            <person name="Maeda R."/>
            <person name="Honda K."/>
            <person name="Sakurai N."/>
            <person name="Takahashi Y."/>
            <person name="Watada M."/>
            <person name="Katoh T."/>
            <person name="Gotoh A."/>
            <person name="Gotoh Y."/>
            <person name="Taniguchi I."/>
            <person name="Nakamura K."/>
            <person name="Hayashi T."/>
            <person name="Katayama T."/>
            <person name="Uemura T."/>
            <person name="Hattori Y."/>
        </authorList>
    </citation>
    <scope>NUCLEOTIDE SEQUENCE [LARGE SCALE GENOMIC DNA]</scope>
    <source>
        <strain evidence="2 3">SC-9</strain>
    </source>
</reference>
<organism evidence="2 3">
    <name type="scientific">Saccharomycopsis crataegensis</name>
    <dbReference type="NCBI Taxonomy" id="43959"/>
    <lineage>
        <taxon>Eukaryota</taxon>
        <taxon>Fungi</taxon>
        <taxon>Dikarya</taxon>
        <taxon>Ascomycota</taxon>
        <taxon>Saccharomycotina</taxon>
        <taxon>Saccharomycetes</taxon>
        <taxon>Saccharomycopsidaceae</taxon>
        <taxon>Saccharomycopsis</taxon>
    </lineage>
</organism>
<dbReference type="GeneID" id="90072061"/>